<dbReference type="EMBL" id="CABIJS010000410">
    <property type="protein sequence ID" value="VUZ51013.1"/>
    <property type="molecule type" value="Genomic_DNA"/>
</dbReference>
<evidence type="ECO:0000313" key="3">
    <source>
        <dbReference type="Proteomes" id="UP000321570"/>
    </source>
</evidence>
<feature type="non-terminal residue" evidence="2">
    <location>
        <position position="1"/>
    </location>
</feature>
<feature type="transmembrane region" description="Helical" evidence="1">
    <location>
        <begin position="21"/>
        <end position="49"/>
    </location>
</feature>
<keyword evidence="1" id="KW-0812">Transmembrane</keyword>
<sequence>IKTSTLPVHLLSPSTRSPRSLSLASILVVASLNTFWSNQFLVLLFTIVVSSYSNSYELVTVIAVVIC</sequence>
<accession>A0A564YWE9</accession>
<gene>
    <name evidence="2" type="ORF">WMSIL1_LOCUS9740</name>
</gene>
<proteinExistence type="predicted"/>
<evidence type="ECO:0000256" key="1">
    <source>
        <dbReference type="SAM" id="Phobius"/>
    </source>
</evidence>
<evidence type="ECO:0000313" key="2">
    <source>
        <dbReference type="EMBL" id="VUZ51013.1"/>
    </source>
</evidence>
<keyword evidence="1" id="KW-0472">Membrane</keyword>
<keyword evidence="1" id="KW-1133">Transmembrane helix</keyword>
<dbReference type="AlphaFoldDB" id="A0A564YWE9"/>
<protein>
    <submittedName>
        <fullName evidence="2">Uncharacterized protein</fullName>
    </submittedName>
</protein>
<dbReference type="Proteomes" id="UP000321570">
    <property type="component" value="Unassembled WGS sequence"/>
</dbReference>
<keyword evidence="3" id="KW-1185">Reference proteome</keyword>
<name>A0A564YWE9_HYMDI</name>
<reference evidence="2 3" key="1">
    <citation type="submission" date="2019-07" db="EMBL/GenBank/DDBJ databases">
        <authorList>
            <person name="Jastrzebski P J."/>
            <person name="Paukszto L."/>
            <person name="Jastrzebski P J."/>
        </authorList>
    </citation>
    <scope>NUCLEOTIDE SEQUENCE [LARGE SCALE GENOMIC DNA]</scope>
    <source>
        <strain evidence="2 3">WMS-il1</strain>
    </source>
</reference>
<organism evidence="2 3">
    <name type="scientific">Hymenolepis diminuta</name>
    <name type="common">Rat tapeworm</name>
    <dbReference type="NCBI Taxonomy" id="6216"/>
    <lineage>
        <taxon>Eukaryota</taxon>
        <taxon>Metazoa</taxon>
        <taxon>Spiralia</taxon>
        <taxon>Lophotrochozoa</taxon>
        <taxon>Platyhelminthes</taxon>
        <taxon>Cestoda</taxon>
        <taxon>Eucestoda</taxon>
        <taxon>Cyclophyllidea</taxon>
        <taxon>Hymenolepididae</taxon>
        <taxon>Hymenolepis</taxon>
    </lineage>
</organism>